<dbReference type="PANTHER" id="PTHR11926">
    <property type="entry name" value="GLUCOSYL/GLUCURONOSYL TRANSFERASES"/>
    <property type="match status" value="1"/>
</dbReference>
<comment type="caution">
    <text evidence="3">The sequence shown here is derived from an EMBL/GenBank/DDBJ whole genome shotgun (WGS) entry which is preliminary data.</text>
</comment>
<keyword evidence="4" id="KW-1185">Reference proteome</keyword>
<sequence>MQMASIPDGLEPWEDRSDLAKVTKSIVQTMPGKLEELINKINEEDDSKVTCVLADICMGWSMPVAEKMGIRRATFWPASVAVLASVLSFQKLIDDKSIDDCGVPLNDKMIHLSPSMPPIKPSNLSWACIGDLATTKILFEVTKETAKAATMAEWILCNSNDHLEPEAFTHFPQLSPIGPLLASNRLAEQAGHFWQEDSTCLTWLDTQAPGSTILMGGQARYNQGDYSRFMDRIQALGKIVDWAPQQKVLAHPSVACFLSHCGWNSTLEGVNNGVPFMCWPYFADQFHNESYICDIWKNGVAFNKNNEGIITRDEIENKVNVLLSNTTFKAKALDLKEKVTSSIKKGGSSKKNLTDFIEWIHEKERDSE</sequence>
<dbReference type="CDD" id="cd03784">
    <property type="entry name" value="GT1_Gtf-like"/>
    <property type="match status" value="1"/>
</dbReference>
<reference evidence="3" key="1">
    <citation type="journal article" date="2022" name="Int. J. Mol. Sci.">
        <title>Draft Genome of Tanacetum Coccineum: Genomic Comparison of Closely Related Tanacetum-Family Plants.</title>
        <authorList>
            <person name="Yamashiro T."/>
            <person name="Shiraishi A."/>
            <person name="Nakayama K."/>
            <person name="Satake H."/>
        </authorList>
    </citation>
    <scope>NUCLEOTIDE SEQUENCE</scope>
</reference>
<gene>
    <name evidence="3" type="ORF">Tco_1080846</name>
</gene>
<evidence type="ECO:0000313" key="3">
    <source>
        <dbReference type="EMBL" id="GJT92001.1"/>
    </source>
</evidence>
<evidence type="ECO:0000313" key="4">
    <source>
        <dbReference type="Proteomes" id="UP001151760"/>
    </source>
</evidence>
<proteinExistence type="inferred from homology"/>
<dbReference type="EMBL" id="BQNB010020069">
    <property type="protein sequence ID" value="GJT92001.1"/>
    <property type="molecule type" value="Genomic_DNA"/>
</dbReference>
<evidence type="ECO:0000256" key="2">
    <source>
        <dbReference type="ARBA" id="ARBA00022679"/>
    </source>
</evidence>
<organism evidence="3 4">
    <name type="scientific">Tanacetum coccineum</name>
    <dbReference type="NCBI Taxonomy" id="301880"/>
    <lineage>
        <taxon>Eukaryota</taxon>
        <taxon>Viridiplantae</taxon>
        <taxon>Streptophyta</taxon>
        <taxon>Embryophyta</taxon>
        <taxon>Tracheophyta</taxon>
        <taxon>Spermatophyta</taxon>
        <taxon>Magnoliopsida</taxon>
        <taxon>eudicotyledons</taxon>
        <taxon>Gunneridae</taxon>
        <taxon>Pentapetalae</taxon>
        <taxon>asterids</taxon>
        <taxon>campanulids</taxon>
        <taxon>Asterales</taxon>
        <taxon>Asteraceae</taxon>
        <taxon>Asteroideae</taxon>
        <taxon>Anthemideae</taxon>
        <taxon>Anthemidinae</taxon>
        <taxon>Tanacetum</taxon>
    </lineage>
</organism>
<name>A0ABQ5HVX8_9ASTR</name>
<comment type="similarity">
    <text evidence="1">Belongs to the UDP-glycosyltransferase family.</text>
</comment>
<reference evidence="3" key="2">
    <citation type="submission" date="2022-01" db="EMBL/GenBank/DDBJ databases">
        <authorList>
            <person name="Yamashiro T."/>
            <person name="Shiraishi A."/>
            <person name="Satake H."/>
            <person name="Nakayama K."/>
        </authorList>
    </citation>
    <scope>NUCLEOTIDE SEQUENCE</scope>
</reference>
<accession>A0ABQ5HVX8</accession>
<protein>
    <submittedName>
        <fullName evidence="3">UDP-glycosyltransferase 83A1-like protein</fullName>
    </submittedName>
</protein>
<dbReference type="InterPro" id="IPR002213">
    <property type="entry name" value="UDP_glucos_trans"/>
</dbReference>
<evidence type="ECO:0000256" key="1">
    <source>
        <dbReference type="ARBA" id="ARBA00009995"/>
    </source>
</evidence>
<dbReference type="PANTHER" id="PTHR11926:SF1412">
    <property type="entry name" value="UDP-GLYCOSYLTRANSFERASE 83A1-LIKE"/>
    <property type="match status" value="1"/>
</dbReference>
<dbReference type="Gene3D" id="3.40.50.2000">
    <property type="entry name" value="Glycogen Phosphorylase B"/>
    <property type="match status" value="3"/>
</dbReference>
<dbReference type="SUPFAM" id="SSF53756">
    <property type="entry name" value="UDP-Glycosyltransferase/glycogen phosphorylase"/>
    <property type="match status" value="1"/>
</dbReference>
<keyword evidence="2" id="KW-0808">Transferase</keyword>
<dbReference type="Proteomes" id="UP001151760">
    <property type="component" value="Unassembled WGS sequence"/>
</dbReference>
<dbReference type="Pfam" id="PF00201">
    <property type="entry name" value="UDPGT"/>
    <property type="match status" value="1"/>
</dbReference>